<evidence type="ECO:0000313" key="1">
    <source>
        <dbReference type="EMBL" id="SEE59388.1"/>
    </source>
</evidence>
<accession>A0A1H5K5S6</accession>
<dbReference type="STRING" id="67331.SAMN04490357_7694"/>
<protein>
    <submittedName>
        <fullName evidence="1">Uncharacterized protein</fullName>
    </submittedName>
</protein>
<name>A0A1H5K5S6_9ACTN</name>
<dbReference type="EMBL" id="FNTD01000005">
    <property type="protein sequence ID" value="SEE59388.1"/>
    <property type="molecule type" value="Genomic_DNA"/>
</dbReference>
<evidence type="ECO:0000313" key="2">
    <source>
        <dbReference type="Proteomes" id="UP000182375"/>
    </source>
</evidence>
<dbReference type="Proteomes" id="UP000182375">
    <property type="component" value="Unassembled WGS sequence"/>
</dbReference>
<sequence length="87" mass="9512">MNAYDRAVQRALAATGHTHLTTGQLIALLDRTEEATPHAQHLQRLHPGHATTRNRLHAAGMTCAQIGLQEDGDPEFLDALLEELAHT</sequence>
<gene>
    <name evidence="1" type="ORF">SAMN04490357_7694</name>
</gene>
<reference evidence="1 2" key="1">
    <citation type="submission" date="2016-10" db="EMBL/GenBank/DDBJ databases">
        <authorList>
            <person name="de Groot N.N."/>
        </authorList>
    </citation>
    <scope>NUCLEOTIDE SEQUENCE [LARGE SCALE GENOMIC DNA]</scope>
    <source>
        <strain evidence="1 2">DSM 40306</strain>
    </source>
</reference>
<proteinExistence type="predicted"/>
<dbReference type="GeneID" id="95516639"/>
<organism evidence="1 2">
    <name type="scientific">Streptomyces misionensis</name>
    <dbReference type="NCBI Taxonomy" id="67331"/>
    <lineage>
        <taxon>Bacteria</taxon>
        <taxon>Bacillati</taxon>
        <taxon>Actinomycetota</taxon>
        <taxon>Actinomycetes</taxon>
        <taxon>Kitasatosporales</taxon>
        <taxon>Streptomycetaceae</taxon>
        <taxon>Streptomyces</taxon>
    </lineage>
</organism>
<dbReference type="RefSeq" id="WP_074996417.1">
    <property type="nucleotide sequence ID" value="NZ_FNTD01000005.1"/>
</dbReference>
<dbReference type="AlphaFoldDB" id="A0A1H5K5S6"/>